<name>A0AAN9PI09_CANGL</name>
<protein>
    <submittedName>
        <fullName evidence="2">Uncharacterized protein</fullName>
    </submittedName>
</protein>
<evidence type="ECO:0000313" key="3">
    <source>
        <dbReference type="Proteomes" id="UP001367508"/>
    </source>
</evidence>
<dbReference type="EMBL" id="JAYMYQ010000056">
    <property type="protein sequence ID" value="KAK7296944.1"/>
    <property type="molecule type" value="Genomic_DNA"/>
</dbReference>
<dbReference type="AlphaFoldDB" id="A0AAN9PI09"/>
<reference evidence="2 3" key="1">
    <citation type="submission" date="2024-01" db="EMBL/GenBank/DDBJ databases">
        <title>The genomes of 5 underutilized Papilionoideae crops provide insights into root nodulation and disease resistanc.</title>
        <authorList>
            <person name="Jiang F."/>
        </authorList>
    </citation>
    <scope>NUCLEOTIDE SEQUENCE [LARGE SCALE GENOMIC DNA]</scope>
    <source>
        <strain evidence="2">LVBAO_FW01</strain>
        <tissue evidence="2">Leaves</tissue>
    </source>
</reference>
<dbReference type="Proteomes" id="UP001367508">
    <property type="component" value="Unassembled WGS sequence"/>
</dbReference>
<evidence type="ECO:0000313" key="2">
    <source>
        <dbReference type="EMBL" id="KAK7298968.1"/>
    </source>
</evidence>
<proteinExistence type="predicted"/>
<keyword evidence="3" id="KW-1185">Reference proteome</keyword>
<gene>
    <name evidence="2" type="ORF">VNO77_46291</name>
    <name evidence="1" type="ORF">VNO77_49265</name>
</gene>
<organism evidence="2 3">
    <name type="scientific">Canavalia gladiata</name>
    <name type="common">Sword bean</name>
    <name type="synonym">Dolichos gladiatus</name>
    <dbReference type="NCBI Taxonomy" id="3824"/>
    <lineage>
        <taxon>Eukaryota</taxon>
        <taxon>Viridiplantae</taxon>
        <taxon>Streptophyta</taxon>
        <taxon>Embryophyta</taxon>
        <taxon>Tracheophyta</taxon>
        <taxon>Spermatophyta</taxon>
        <taxon>Magnoliopsida</taxon>
        <taxon>eudicotyledons</taxon>
        <taxon>Gunneridae</taxon>
        <taxon>Pentapetalae</taxon>
        <taxon>rosids</taxon>
        <taxon>fabids</taxon>
        <taxon>Fabales</taxon>
        <taxon>Fabaceae</taxon>
        <taxon>Papilionoideae</taxon>
        <taxon>50 kb inversion clade</taxon>
        <taxon>NPAAA clade</taxon>
        <taxon>indigoferoid/millettioid clade</taxon>
        <taxon>Phaseoleae</taxon>
        <taxon>Canavalia</taxon>
    </lineage>
</organism>
<sequence>MISSAEPFYKLLKVKGLRVWFESRTLSLVGRYVPIGRVQTSIRSNAVPVSEKRGLESGVVIGIEKGSPSLTEPRNSAGSAALLFQFVKDLSLHRQKGSPSCQFGEIRDWRFRKSLSECSLNVHLSFSESCRACSSSAGGWTLDASKKLLEYLRMGGRGLLGSLLSP</sequence>
<evidence type="ECO:0000313" key="1">
    <source>
        <dbReference type="EMBL" id="KAK7296944.1"/>
    </source>
</evidence>
<accession>A0AAN9PI09</accession>
<comment type="caution">
    <text evidence="2">The sequence shown here is derived from an EMBL/GenBank/DDBJ whole genome shotgun (WGS) entry which is preliminary data.</text>
</comment>
<dbReference type="EMBL" id="JAYMYQ010000023">
    <property type="protein sequence ID" value="KAK7298968.1"/>
    <property type="molecule type" value="Genomic_DNA"/>
</dbReference>